<dbReference type="RefSeq" id="XP_011011310.1">
    <property type="nucleotide sequence ID" value="XM_011013008.1"/>
</dbReference>
<dbReference type="PANTHER" id="PTHR23172:SF69">
    <property type="entry name" value="CHAPERONE DNAJ-DOMAIN SUPERFAMILY PROTEIN"/>
    <property type="match status" value="1"/>
</dbReference>
<dbReference type="GO" id="GO:0005737">
    <property type="term" value="C:cytoplasm"/>
    <property type="evidence" value="ECO:0007669"/>
    <property type="project" value="TreeGrafter"/>
</dbReference>
<dbReference type="Proteomes" id="UP000694918">
    <property type="component" value="Unplaced"/>
</dbReference>
<dbReference type="KEGG" id="peu:105115924"/>
<organism evidence="1 2">
    <name type="scientific">Populus euphratica</name>
    <name type="common">Euphrates poplar</name>
    <dbReference type="NCBI Taxonomy" id="75702"/>
    <lineage>
        <taxon>Eukaryota</taxon>
        <taxon>Viridiplantae</taxon>
        <taxon>Streptophyta</taxon>
        <taxon>Embryophyta</taxon>
        <taxon>Tracheophyta</taxon>
        <taxon>Spermatophyta</taxon>
        <taxon>Magnoliopsida</taxon>
        <taxon>eudicotyledons</taxon>
        <taxon>Gunneridae</taxon>
        <taxon>Pentapetalae</taxon>
        <taxon>rosids</taxon>
        <taxon>fabids</taxon>
        <taxon>Malpighiales</taxon>
        <taxon>Salicaceae</taxon>
        <taxon>Saliceae</taxon>
        <taxon>Populus</taxon>
    </lineage>
</organism>
<proteinExistence type="predicted"/>
<dbReference type="InterPro" id="IPR036869">
    <property type="entry name" value="J_dom_sf"/>
</dbReference>
<dbReference type="PANTHER" id="PTHR23172">
    <property type="entry name" value="AUXILIN/CYCLIN G-ASSOCIATED KINASE-RELATED"/>
    <property type="match status" value="1"/>
</dbReference>
<dbReference type="GO" id="GO:0072583">
    <property type="term" value="P:clathrin-dependent endocytosis"/>
    <property type="evidence" value="ECO:0007669"/>
    <property type="project" value="TreeGrafter"/>
</dbReference>
<dbReference type="AlphaFoldDB" id="A0AAJ6TI28"/>
<dbReference type="Gene3D" id="1.10.287.110">
    <property type="entry name" value="DnaJ domain"/>
    <property type="match status" value="1"/>
</dbReference>
<dbReference type="GO" id="GO:0072318">
    <property type="term" value="P:clathrin coat disassembly"/>
    <property type="evidence" value="ECO:0007669"/>
    <property type="project" value="TreeGrafter"/>
</dbReference>
<sequence>MLEEEMERDEDEVMSSYVIENNSNQQEGTGEAVSIDEAIAWAKEKSQSLSFGRQHKNVLIDHHSDELQERPNMHDFVGHLMDGHGTRQLTKMEIELLDEDIRLWSAGRETNIRLLLSTLHPILARQWLVCNPTNKPCRKAHKSKKFIRKHTCLWTVLTMDGHGTRQLTKMEIELLDEDIRLWSAGRETNIRLLLSTLHPWLVCNPTNKPCRKAHKSKKFIRKQGYVSTLTSYNKYKRKYVAEKTFSILL</sequence>
<accession>A0AAJ6TI28</accession>
<gene>
    <name evidence="2" type="primary">LOC105115924</name>
</gene>
<dbReference type="GeneID" id="105115924"/>
<reference evidence="2" key="1">
    <citation type="submission" date="2025-08" db="UniProtKB">
        <authorList>
            <consortium name="RefSeq"/>
        </authorList>
    </citation>
    <scope>IDENTIFICATION</scope>
</reference>
<keyword evidence="1" id="KW-1185">Reference proteome</keyword>
<name>A0AAJ6TI28_POPEU</name>
<dbReference type="GO" id="GO:0030276">
    <property type="term" value="F:clathrin binding"/>
    <property type="evidence" value="ECO:0007669"/>
    <property type="project" value="TreeGrafter"/>
</dbReference>
<dbReference type="GO" id="GO:0031982">
    <property type="term" value="C:vesicle"/>
    <property type="evidence" value="ECO:0007669"/>
    <property type="project" value="TreeGrafter"/>
</dbReference>
<protein>
    <submittedName>
        <fullName evidence="2">Uncharacterized protein LOC105115924</fullName>
    </submittedName>
</protein>
<feature type="non-terminal residue" evidence="2">
    <location>
        <position position="249"/>
    </location>
</feature>
<evidence type="ECO:0000313" key="2">
    <source>
        <dbReference type="RefSeq" id="XP_011011310.1"/>
    </source>
</evidence>
<evidence type="ECO:0000313" key="1">
    <source>
        <dbReference type="Proteomes" id="UP000694918"/>
    </source>
</evidence>